<sequence>MRNLYKNIVKTLLVSTPFLLTGCIEETEPMNGTATAGQIQGNAQASEALVNALPAKFNAIFSRGDHYSFGYGGIMHIRDVMTGDMATVTSNYDSFDAFARVRNMGPKYVYMQYVWNYYTGFILSANNIIKNINETSANDAQKGQLGLGYAFRALCYLDMARMFEFLPNEKFPSGKNAEGVDVTNLTVPIVTEKTTIEESRKNPRVTREKMFEFIKSDLNKAETLIPNYKSSNKAMPNLACVYGLKARLYMWVEKYDSAQIYARKAIDESHATPMTKEQSLDTKTGFNQSTPWMWASSQTADDATVKSKLVNWTSYLSNETEWGYTSYGGPVIMISRDMYDRLSDTDWRKLEFRAPDGSALAAQNTYCDDQYKPGGDQELPKYASLKFRPGNGDVKSNTVGAATSFPIMRVEEMYFIEAEAAAHQNPTQGKTLLVNFMRAYRDANYSTTASTKDAVVEEIVFQKRVELWGEGQTFYDIKRLNYSVKRAYTGTNFKETARYNTNGRPAWMNFCIIRNEGNNNDVLLTTNNPDPSGLYEPVR</sequence>
<evidence type="ECO:0000256" key="3">
    <source>
        <dbReference type="ARBA" id="ARBA00023136"/>
    </source>
</evidence>
<keyword evidence="4" id="KW-0998">Cell outer membrane</keyword>
<evidence type="ECO:0000313" key="8">
    <source>
        <dbReference type="Proteomes" id="UP001196873"/>
    </source>
</evidence>
<dbReference type="GO" id="GO:0009279">
    <property type="term" value="C:cell outer membrane"/>
    <property type="evidence" value="ECO:0007669"/>
    <property type="project" value="UniProtKB-SubCell"/>
</dbReference>
<evidence type="ECO:0000259" key="6">
    <source>
        <dbReference type="Pfam" id="PF14322"/>
    </source>
</evidence>
<reference evidence="7" key="1">
    <citation type="submission" date="2021-07" db="EMBL/GenBank/DDBJ databases">
        <title>Genomic diversity and antimicrobial resistance of Prevotella spp. isolated from chronic lung disease airways.</title>
        <authorList>
            <person name="Webb K.A."/>
            <person name="Olagoke O.S."/>
            <person name="Baird T."/>
            <person name="Neill J."/>
            <person name="Pham A."/>
            <person name="Wells T.J."/>
            <person name="Ramsay K.A."/>
            <person name="Bell S.C."/>
            <person name="Sarovich D.S."/>
            <person name="Price E.P."/>
        </authorList>
    </citation>
    <scope>NUCLEOTIDE SEQUENCE</scope>
    <source>
        <strain evidence="7">SCHI0047.S.3</strain>
    </source>
</reference>
<protein>
    <submittedName>
        <fullName evidence="7">RagB/SusD family nutrient uptake outer membrane protein</fullName>
    </submittedName>
</protein>
<evidence type="ECO:0000259" key="5">
    <source>
        <dbReference type="Pfam" id="PF07980"/>
    </source>
</evidence>
<feature type="domain" description="RagB/SusD" evidence="5">
    <location>
        <begin position="385"/>
        <end position="503"/>
    </location>
</feature>
<evidence type="ECO:0000256" key="1">
    <source>
        <dbReference type="ARBA" id="ARBA00004442"/>
    </source>
</evidence>
<keyword evidence="2" id="KW-0732">Signal</keyword>
<gene>
    <name evidence="7" type="ORF">KZY68_12605</name>
</gene>
<keyword evidence="3" id="KW-0472">Membrane</keyword>
<dbReference type="AlphaFoldDB" id="A0AAW4NU53"/>
<accession>A0AAW4NU53</accession>
<feature type="domain" description="SusD-like N-terminal" evidence="6">
    <location>
        <begin position="82"/>
        <end position="250"/>
    </location>
</feature>
<dbReference type="Pfam" id="PF14322">
    <property type="entry name" value="SusD-like_3"/>
    <property type="match status" value="1"/>
</dbReference>
<evidence type="ECO:0000256" key="2">
    <source>
        <dbReference type="ARBA" id="ARBA00022729"/>
    </source>
</evidence>
<dbReference type="InterPro" id="IPR033985">
    <property type="entry name" value="SusD-like_N"/>
</dbReference>
<evidence type="ECO:0000313" key="7">
    <source>
        <dbReference type="EMBL" id="MBW4866822.1"/>
    </source>
</evidence>
<comment type="caution">
    <text evidence="7">The sequence shown here is derived from an EMBL/GenBank/DDBJ whole genome shotgun (WGS) entry which is preliminary data.</text>
</comment>
<name>A0AAW4NU53_9BACT</name>
<proteinExistence type="predicted"/>
<dbReference type="RefSeq" id="WP_219428338.1">
    <property type="nucleotide sequence ID" value="NZ_JABZVQ010000020.1"/>
</dbReference>
<dbReference type="Pfam" id="PF07980">
    <property type="entry name" value="SusD_RagB"/>
    <property type="match status" value="1"/>
</dbReference>
<organism evidence="7 8">
    <name type="scientific">Segatella salivae</name>
    <dbReference type="NCBI Taxonomy" id="228604"/>
    <lineage>
        <taxon>Bacteria</taxon>
        <taxon>Pseudomonadati</taxon>
        <taxon>Bacteroidota</taxon>
        <taxon>Bacteroidia</taxon>
        <taxon>Bacteroidales</taxon>
        <taxon>Prevotellaceae</taxon>
        <taxon>Segatella</taxon>
    </lineage>
</organism>
<dbReference type="EMBL" id="JAHXRF010000022">
    <property type="protein sequence ID" value="MBW4866822.1"/>
    <property type="molecule type" value="Genomic_DNA"/>
</dbReference>
<dbReference type="InterPro" id="IPR012944">
    <property type="entry name" value="SusD_RagB_dom"/>
</dbReference>
<evidence type="ECO:0000256" key="4">
    <source>
        <dbReference type="ARBA" id="ARBA00023237"/>
    </source>
</evidence>
<dbReference type="Proteomes" id="UP001196873">
    <property type="component" value="Unassembled WGS sequence"/>
</dbReference>
<comment type="subcellular location">
    <subcellularLocation>
        <location evidence="1">Cell outer membrane</location>
    </subcellularLocation>
</comment>
<dbReference type="PROSITE" id="PS51257">
    <property type="entry name" value="PROKAR_LIPOPROTEIN"/>
    <property type="match status" value="1"/>
</dbReference>